<dbReference type="PANTHER" id="PTHR12697:SF5">
    <property type="entry name" value="DEOXYHYPUSINE HYDROXYLASE"/>
    <property type="match status" value="1"/>
</dbReference>
<dbReference type="InterPro" id="IPR054611">
    <property type="entry name" value="NCAB"/>
</dbReference>
<reference evidence="5 6" key="1">
    <citation type="submission" date="2012-06" db="EMBL/GenBank/DDBJ databases">
        <title>Finished chromosome of genome of Oscillatoria acuminata PCC 6304.</title>
        <authorList>
            <consortium name="US DOE Joint Genome Institute"/>
            <person name="Gugger M."/>
            <person name="Coursin T."/>
            <person name="Rippka R."/>
            <person name="Tandeau De Marsac N."/>
            <person name="Huntemann M."/>
            <person name="Wei C.-L."/>
            <person name="Han J."/>
            <person name="Detter J.C."/>
            <person name="Han C."/>
            <person name="Tapia R."/>
            <person name="Davenport K."/>
            <person name="Daligault H."/>
            <person name="Erkkila T."/>
            <person name="Gu W."/>
            <person name="Munk A.C.C."/>
            <person name="Teshima H."/>
            <person name="Xu Y."/>
            <person name="Chain P."/>
            <person name="Chen A."/>
            <person name="Krypides N."/>
            <person name="Mavromatis K."/>
            <person name="Markowitz V."/>
            <person name="Szeto E."/>
            <person name="Ivanova N."/>
            <person name="Mikhailova N."/>
            <person name="Ovchinnikova G."/>
            <person name="Pagani I."/>
            <person name="Pati A."/>
            <person name="Goodwin L."/>
            <person name="Peters L."/>
            <person name="Pitluck S."/>
            <person name="Woyke T."/>
            <person name="Kerfeld C."/>
        </authorList>
    </citation>
    <scope>NUCLEOTIDE SEQUENCE [LARGE SCALE GENOMIC DNA]</scope>
    <source>
        <strain evidence="5 6">PCC 6304</strain>
    </source>
</reference>
<sequence length="1112" mass="125326">MKPKQSQNEQHPQDIQPERGSALFTRQEETVEERFTSQKFLQQIIGNRTEKKIAIIGEPGAGKTTLLQKLAFWLLQKTDDLVIWVDLAELGGQSVGEYLQEKWLKAALVGQSREEITADWEQKFKGGAVWLLLDGLDEMSQSDQQALKFRGWVTDAQMIVTCRLNLWQANPSQLQGFQTYLTQPFQNEQMQKFIHRWFPGLVEAGEAALLAESLWSELQAAEKERIKDLCRNPLRLTLLCATWKVDNALPETMAELYEGFVESIYAWKEKKFEVTEEEKEQLNEGLGALAKASLEAETSRFRLTHESVCDYLGKPKAKGSLCFLALKLGWLNEVGVAQENRREKVYAFYHATFQEYFAALAVEDWDYFLDHVPHKPSSGTYRIFEPQWKQVILLWLGRKKKKDEEKEAFDEEKEAFIEKLINFEDGVGNFYGYQAYFLAAAGINEFKDYSWAMEIVQQVVKLGFGDFNPETQKWLNPLGLIIEEIGEGARKAIEETIRPLAISALIDFLDRCPYRSTRMQAAERLKKIDPGSPEAILLKVCVPCPDSYPWIQAAKSLGKIDLCNQKARSILVEILCTTKNENTERLALETLAEIDPGNQTAIQWLVSLIESNDAFTPRSAAESLREIGRGNPEAIEALVNLIATTNNERTRWWAVWTLGEIGRGNPEEIEALVNLITTENEDIRQQAAESLGKIGQGNEEVTRTLVNLIENSKDEDIRRVAAESLGKIDPGNQEAIKALVNLITNTENEDTRRVAAESLGKIGQDNQDATTALVNLITTENEDTRRVAAESLGKIDPGNQEAIKALVNLIENTENKDTRQQAAESLGKIGQGNQEAILALVNLIATTKDQFSRVAAARSLGKIGQGNQEAILALVNLIATTKDQFTWGWPVWSLGNILTTGPQYLKVVSALKHNLSDAVDENDFDRFKASYKVIWNCAENLPYPEFHEAWHKPLTTPHPKVTEQTQGGHNSTVDSLETKPIDICLQLQNLPIFCLNATILTDETDPSEIAQTLCQLIWETAFPDKDYPKEVTTASKLREQLKTLTLRHNLPKLPILITHCHPSSELIVFCRKLTNIVAIAWLTDEPLKAPLKGFPPNQPHLISGIQTWLKEI</sequence>
<evidence type="ECO:0000256" key="2">
    <source>
        <dbReference type="ARBA" id="ARBA00022738"/>
    </source>
</evidence>
<evidence type="ECO:0000313" key="6">
    <source>
        <dbReference type="Proteomes" id="UP000010367"/>
    </source>
</evidence>
<dbReference type="InterPro" id="IPR007111">
    <property type="entry name" value="NACHT_NTPase"/>
</dbReference>
<dbReference type="SUPFAM" id="SSF48371">
    <property type="entry name" value="ARM repeat"/>
    <property type="match status" value="1"/>
</dbReference>
<accession>K9TSC8</accession>
<dbReference type="InterPro" id="IPR003593">
    <property type="entry name" value="AAA+_ATPase"/>
</dbReference>
<dbReference type="Gene3D" id="3.40.50.300">
    <property type="entry name" value="P-loop containing nucleotide triphosphate hydrolases"/>
    <property type="match status" value="1"/>
</dbReference>
<dbReference type="SMART" id="SM00382">
    <property type="entry name" value="AAA"/>
    <property type="match status" value="1"/>
</dbReference>
<feature type="region of interest" description="Disordered" evidence="3">
    <location>
        <begin position="1"/>
        <end position="21"/>
    </location>
</feature>
<dbReference type="Pfam" id="PF22724">
    <property type="entry name" value="NCAB1"/>
    <property type="match status" value="1"/>
</dbReference>
<dbReference type="InParanoid" id="K9TSC8"/>
<dbReference type="HOGENOM" id="CLU_002731_0_0_3"/>
<dbReference type="InterPro" id="IPR027417">
    <property type="entry name" value="P-loop_NTPase"/>
</dbReference>
<keyword evidence="2" id="KW-0605">Phycobilisome</keyword>
<feature type="compositionally biased region" description="Polar residues" evidence="3">
    <location>
        <begin position="1"/>
        <end position="10"/>
    </location>
</feature>
<dbReference type="Pfam" id="PF05729">
    <property type="entry name" value="NACHT"/>
    <property type="match status" value="1"/>
</dbReference>
<dbReference type="InterPro" id="IPR016024">
    <property type="entry name" value="ARM-type_fold"/>
</dbReference>
<dbReference type="Pfam" id="PF13646">
    <property type="entry name" value="HEAT_2"/>
    <property type="match status" value="2"/>
</dbReference>
<evidence type="ECO:0000256" key="1">
    <source>
        <dbReference type="ARBA" id="ARBA00022549"/>
    </source>
</evidence>
<dbReference type="SUPFAM" id="SSF52540">
    <property type="entry name" value="P-loop containing nucleoside triphosphate hydrolases"/>
    <property type="match status" value="1"/>
</dbReference>
<evidence type="ECO:0000256" key="3">
    <source>
        <dbReference type="SAM" id="MobiDB-lite"/>
    </source>
</evidence>
<dbReference type="EMBL" id="CP003607">
    <property type="protein sequence ID" value="AFY85283.1"/>
    <property type="molecule type" value="Genomic_DNA"/>
</dbReference>
<dbReference type="GO" id="GO:0016491">
    <property type="term" value="F:oxidoreductase activity"/>
    <property type="evidence" value="ECO:0007669"/>
    <property type="project" value="TreeGrafter"/>
</dbReference>
<dbReference type="Gene3D" id="1.25.10.10">
    <property type="entry name" value="Leucine-rich Repeat Variant"/>
    <property type="match status" value="3"/>
</dbReference>
<dbReference type="InterPro" id="IPR004155">
    <property type="entry name" value="PBS_lyase_HEAT"/>
</dbReference>
<dbReference type="STRING" id="56110.Oscil6304_5814"/>
<keyword evidence="1" id="KW-0042">Antenna complex</keyword>
<evidence type="ECO:0000259" key="4">
    <source>
        <dbReference type="SMART" id="SM00382"/>
    </source>
</evidence>
<dbReference type="Proteomes" id="UP000010367">
    <property type="component" value="Chromosome"/>
</dbReference>
<dbReference type="SMART" id="SM00567">
    <property type="entry name" value="EZ_HEAT"/>
    <property type="match status" value="8"/>
</dbReference>
<dbReference type="eggNOG" id="COG5635">
    <property type="taxonomic scope" value="Bacteria"/>
</dbReference>
<name>K9TSC8_9CYAN</name>
<evidence type="ECO:0000313" key="5">
    <source>
        <dbReference type="EMBL" id="AFY85283.1"/>
    </source>
</evidence>
<dbReference type="AlphaFoldDB" id="K9TSC8"/>
<dbReference type="InterPro" id="IPR054570">
    <property type="entry name" value="NCC-H_dom"/>
</dbReference>
<gene>
    <name evidence="5" type="ORF">Oscil6304_5814</name>
</gene>
<dbReference type="PANTHER" id="PTHR12697">
    <property type="entry name" value="PBS LYASE HEAT-LIKE PROTEIN"/>
    <property type="match status" value="1"/>
</dbReference>
<keyword evidence="6" id="KW-1185">Reference proteome</keyword>
<dbReference type="KEGG" id="oac:Oscil6304_5814"/>
<feature type="domain" description="AAA+ ATPase" evidence="4">
    <location>
        <begin position="49"/>
        <end position="185"/>
    </location>
</feature>
<dbReference type="Pfam" id="PF22730">
    <property type="entry name" value="NCC-H"/>
    <property type="match status" value="1"/>
</dbReference>
<proteinExistence type="predicted"/>
<protein>
    <submittedName>
        <fullName evidence="5">Putative NTPase (NACHT family)</fullName>
    </submittedName>
</protein>
<dbReference type="Pfam" id="PF03130">
    <property type="entry name" value="HEAT_PBS"/>
    <property type="match status" value="1"/>
</dbReference>
<dbReference type="GO" id="GO:0030089">
    <property type="term" value="C:phycobilisome"/>
    <property type="evidence" value="ECO:0007669"/>
    <property type="project" value="UniProtKB-KW"/>
</dbReference>
<dbReference type="InterPro" id="IPR011989">
    <property type="entry name" value="ARM-like"/>
</dbReference>
<organism evidence="5 6">
    <name type="scientific">Oscillatoria acuminata PCC 6304</name>
    <dbReference type="NCBI Taxonomy" id="56110"/>
    <lineage>
        <taxon>Bacteria</taxon>
        <taxon>Bacillati</taxon>
        <taxon>Cyanobacteriota</taxon>
        <taxon>Cyanophyceae</taxon>
        <taxon>Oscillatoriophycideae</taxon>
        <taxon>Oscillatoriales</taxon>
        <taxon>Oscillatoriaceae</taxon>
        <taxon>Oscillatoria</taxon>
    </lineage>
</organism>
<dbReference type="RefSeq" id="WP_015151889.1">
    <property type="nucleotide sequence ID" value="NC_019693.1"/>
</dbReference>
<dbReference type="PATRIC" id="fig|56110.3.peg.7143"/>